<evidence type="ECO:0000259" key="7">
    <source>
        <dbReference type="Pfam" id="PF02687"/>
    </source>
</evidence>
<accession>A0A2T8HHW2</accession>
<evidence type="ECO:0000256" key="4">
    <source>
        <dbReference type="ARBA" id="ARBA00022989"/>
    </source>
</evidence>
<evidence type="ECO:0000256" key="5">
    <source>
        <dbReference type="ARBA" id="ARBA00023136"/>
    </source>
</evidence>
<name>A0A2T8HHW2_9SPHI</name>
<keyword evidence="4 6" id="KW-1133">Transmembrane helix</keyword>
<dbReference type="RefSeq" id="WP_116775611.1">
    <property type="nucleotide sequence ID" value="NZ_QDKG01000003.1"/>
</dbReference>
<feature type="transmembrane region" description="Helical" evidence="6">
    <location>
        <begin position="20"/>
        <end position="39"/>
    </location>
</feature>
<keyword evidence="3 6" id="KW-0812">Transmembrane</keyword>
<comment type="subcellular location">
    <subcellularLocation>
        <location evidence="1">Cell membrane</location>
        <topology evidence="1">Multi-pass membrane protein</topology>
    </subcellularLocation>
</comment>
<proteinExistence type="predicted"/>
<feature type="transmembrane region" description="Helical" evidence="6">
    <location>
        <begin position="760"/>
        <end position="783"/>
    </location>
</feature>
<evidence type="ECO:0000313" key="9">
    <source>
        <dbReference type="EMBL" id="PVH25021.1"/>
    </source>
</evidence>
<dbReference type="GO" id="GO:0022857">
    <property type="term" value="F:transmembrane transporter activity"/>
    <property type="evidence" value="ECO:0007669"/>
    <property type="project" value="TreeGrafter"/>
</dbReference>
<dbReference type="Proteomes" id="UP000245627">
    <property type="component" value="Unassembled WGS sequence"/>
</dbReference>
<feature type="transmembrane region" description="Helical" evidence="6">
    <location>
        <begin position="283"/>
        <end position="303"/>
    </location>
</feature>
<dbReference type="InterPro" id="IPR025857">
    <property type="entry name" value="MacB_PCD"/>
</dbReference>
<feature type="transmembrane region" description="Helical" evidence="6">
    <location>
        <begin position="377"/>
        <end position="398"/>
    </location>
</feature>
<dbReference type="GO" id="GO:0005886">
    <property type="term" value="C:plasma membrane"/>
    <property type="evidence" value="ECO:0007669"/>
    <property type="project" value="UniProtKB-SubCell"/>
</dbReference>
<feature type="domain" description="ABC3 transporter permease C-terminal" evidence="7">
    <location>
        <begin position="289"/>
        <end position="402"/>
    </location>
</feature>
<feature type="transmembrane region" description="Helical" evidence="6">
    <location>
        <begin position="721"/>
        <end position="748"/>
    </location>
</feature>
<protein>
    <recommendedName>
        <fullName evidence="11">FtsX-like permease family protein</fullName>
    </recommendedName>
</protein>
<feature type="domain" description="MacB-like periplasmic core" evidence="8">
    <location>
        <begin position="18"/>
        <end position="232"/>
    </location>
</feature>
<evidence type="ECO:0000256" key="3">
    <source>
        <dbReference type="ARBA" id="ARBA00022692"/>
    </source>
</evidence>
<feature type="transmembrane region" description="Helical" evidence="6">
    <location>
        <begin position="427"/>
        <end position="448"/>
    </location>
</feature>
<evidence type="ECO:0000259" key="8">
    <source>
        <dbReference type="Pfam" id="PF12704"/>
    </source>
</evidence>
<dbReference type="OrthoDB" id="1451596at2"/>
<evidence type="ECO:0000313" key="10">
    <source>
        <dbReference type="Proteomes" id="UP000245627"/>
    </source>
</evidence>
<dbReference type="Pfam" id="PF02687">
    <property type="entry name" value="FtsX"/>
    <property type="match status" value="2"/>
</dbReference>
<dbReference type="InterPro" id="IPR003838">
    <property type="entry name" value="ABC3_permease_C"/>
</dbReference>
<dbReference type="AlphaFoldDB" id="A0A2T8HHW2"/>
<evidence type="ECO:0000256" key="6">
    <source>
        <dbReference type="SAM" id="Phobius"/>
    </source>
</evidence>
<organism evidence="9 10">
    <name type="scientific">Sphingobacterium corticibacter</name>
    <dbReference type="NCBI Taxonomy" id="2171749"/>
    <lineage>
        <taxon>Bacteria</taxon>
        <taxon>Pseudomonadati</taxon>
        <taxon>Bacteroidota</taxon>
        <taxon>Sphingobacteriia</taxon>
        <taxon>Sphingobacteriales</taxon>
        <taxon>Sphingobacteriaceae</taxon>
        <taxon>Sphingobacterium</taxon>
    </lineage>
</organism>
<comment type="caution">
    <text evidence="9">The sequence shown here is derived from an EMBL/GenBank/DDBJ whole genome shotgun (WGS) entry which is preliminary data.</text>
</comment>
<dbReference type="PANTHER" id="PTHR30572">
    <property type="entry name" value="MEMBRANE COMPONENT OF TRANSPORTER-RELATED"/>
    <property type="match status" value="1"/>
</dbReference>
<evidence type="ECO:0000256" key="1">
    <source>
        <dbReference type="ARBA" id="ARBA00004651"/>
    </source>
</evidence>
<dbReference type="Pfam" id="PF12704">
    <property type="entry name" value="MacB_PCD"/>
    <property type="match status" value="1"/>
</dbReference>
<keyword evidence="10" id="KW-1185">Reference proteome</keyword>
<evidence type="ECO:0000256" key="2">
    <source>
        <dbReference type="ARBA" id="ARBA00022475"/>
    </source>
</evidence>
<feature type="transmembrane region" description="Helical" evidence="6">
    <location>
        <begin position="330"/>
        <end position="352"/>
    </location>
</feature>
<dbReference type="InterPro" id="IPR050250">
    <property type="entry name" value="Macrolide_Exporter_MacB"/>
</dbReference>
<keyword evidence="2" id="KW-1003">Cell membrane</keyword>
<sequence length="800" mass="90473">MKNLNQILRHLWRNKFFTSLNIVGLAVGISVCWVIFRLVNYEFSFDKNLPDKEHVYRLVTKFTSEEKSSYSDVLPLAVPPYIQNYVSNSDLTVPIYGKYIREIVIDNEGKRPSIYYTPSHVMAVNPNYFELVSYDWLAGDKNRIFTNPFEIVLTSSRAQKYFPDSDVRALIGQTVMYDTIQYTIAGVVEDLQVASNFSGKEFIEISKEDWSDLTFLGGSTANQLYIKINSESKKSNLLKIINDKTDAEALRWGYPAGQTSYSLVPLADVHFASFMDDYVDKKMLFGMMAIGAFLLGLSVINFVNISTSQIPERAKNIGIRKTMGESSWHLALNFILETAIICLCSFVLAFFLKDLLFSQIKEYVPDSFYFVNDTNQVIAFLLGLMLVLEVLTSVYPIYLSGKVQVVDVLKHKSINHIKFGNLSFKRLLIVLQFVVAQFFVICSILIGIQLRYIMNQDLGFDHDAIVNIQLPNTVRSGLDKDPNTLINALRANPKIQDITLGSLPLGRGFSSASLQRGENPRIQTSGKYVGDRYGRLFNLKLLAGRDLALRDSATGIAITLKAAEMLGFDHAASAIGERIKTNEINQVSREIVGVYDDFNSRTLHSSMEPLSFTATDFNLSLRYMNIKLSQNTKDWPDALHAIEQEWKLFYNDSPFDLQFYDEGIEKLYDNERKLAKIINSSAIITVFLGCLGLIGLITITTAQMTKEIGIRKVLGSSVAGIIRLLSIDYVILIVISILIATPVAWWTIHHWLSDFVYKVALSWWMFALPALMTLLIAFFTMFYHALKAAKANPVNSLRNE</sequence>
<feature type="transmembrane region" description="Helical" evidence="6">
    <location>
        <begin position="682"/>
        <end position="700"/>
    </location>
</feature>
<reference evidence="9 10" key="1">
    <citation type="submission" date="2018-04" db="EMBL/GenBank/DDBJ databases">
        <title>Sphingobacterium cortibacter sp. nov.</title>
        <authorList>
            <person name="Li Y."/>
        </authorList>
    </citation>
    <scope>NUCLEOTIDE SEQUENCE [LARGE SCALE GENOMIC DNA]</scope>
    <source>
        <strain evidence="9 10">2c-3</strain>
    </source>
</reference>
<dbReference type="EMBL" id="QDKG01000003">
    <property type="protein sequence ID" value="PVH25021.1"/>
    <property type="molecule type" value="Genomic_DNA"/>
</dbReference>
<evidence type="ECO:0008006" key="11">
    <source>
        <dbReference type="Google" id="ProtNLM"/>
    </source>
</evidence>
<dbReference type="PANTHER" id="PTHR30572:SF18">
    <property type="entry name" value="ABC-TYPE MACROLIDE FAMILY EXPORT SYSTEM PERMEASE COMPONENT 2"/>
    <property type="match status" value="1"/>
</dbReference>
<feature type="domain" description="ABC3 transporter permease C-terminal" evidence="7">
    <location>
        <begin position="681"/>
        <end position="793"/>
    </location>
</feature>
<gene>
    <name evidence="9" type="ORF">DC487_08780</name>
</gene>
<keyword evidence="5 6" id="KW-0472">Membrane</keyword>